<protein>
    <recommendedName>
        <fullName evidence="1">Apple domain-containing protein</fullName>
    </recommendedName>
</protein>
<keyword evidence="3" id="KW-1185">Reference proteome</keyword>
<dbReference type="InterPro" id="IPR003609">
    <property type="entry name" value="Pan_app"/>
</dbReference>
<dbReference type="PROSITE" id="PS50948">
    <property type="entry name" value="PAN"/>
    <property type="match status" value="1"/>
</dbReference>
<organism evidence="2 3">
    <name type="scientific">Batillaria attramentaria</name>
    <dbReference type="NCBI Taxonomy" id="370345"/>
    <lineage>
        <taxon>Eukaryota</taxon>
        <taxon>Metazoa</taxon>
        <taxon>Spiralia</taxon>
        <taxon>Lophotrochozoa</taxon>
        <taxon>Mollusca</taxon>
        <taxon>Gastropoda</taxon>
        <taxon>Caenogastropoda</taxon>
        <taxon>Sorbeoconcha</taxon>
        <taxon>Cerithioidea</taxon>
        <taxon>Batillariidae</taxon>
        <taxon>Batillaria</taxon>
    </lineage>
</organism>
<accession>A0ABD0LE82</accession>
<comment type="caution">
    <text evidence="2">The sequence shown here is derived from an EMBL/GenBank/DDBJ whole genome shotgun (WGS) entry which is preliminary data.</text>
</comment>
<dbReference type="AlphaFoldDB" id="A0ABD0LE82"/>
<dbReference type="SUPFAM" id="SSF57414">
    <property type="entry name" value="Hairpin loop containing domain-like"/>
    <property type="match status" value="1"/>
</dbReference>
<name>A0ABD0LE82_9CAEN</name>
<sequence>CDDTGFGKNHSLDDTGCDKNHRGAVYCKEADLLDEFVIYNGYHLEATLPLLGWTPIFSQTSTVERCRVQCVVRSDCIAVNFDTGTQECEGVPKAALNLLNDLLQPFQSVPTAAFMPRLCN</sequence>
<evidence type="ECO:0000259" key="1">
    <source>
        <dbReference type="PROSITE" id="PS50948"/>
    </source>
</evidence>
<dbReference type="Proteomes" id="UP001519460">
    <property type="component" value="Unassembled WGS sequence"/>
</dbReference>
<dbReference type="Pfam" id="PF00024">
    <property type="entry name" value="PAN_1"/>
    <property type="match status" value="1"/>
</dbReference>
<evidence type="ECO:0000313" key="3">
    <source>
        <dbReference type="Proteomes" id="UP001519460"/>
    </source>
</evidence>
<proteinExistence type="predicted"/>
<feature type="domain" description="Apple" evidence="1">
    <location>
        <begin position="27"/>
        <end position="119"/>
    </location>
</feature>
<feature type="non-terminal residue" evidence="2">
    <location>
        <position position="1"/>
    </location>
</feature>
<gene>
    <name evidence="2" type="ORF">BaRGS_00011351</name>
</gene>
<evidence type="ECO:0000313" key="2">
    <source>
        <dbReference type="EMBL" id="KAK7497307.1"/>
    </source>
</evidence>
<reference evidence="2 3" key="1">
    <citation type="journal article" date="2023" name="Sci. Data">
        <title>Genome assembly of the Korean intertidal mud-creeper Batillaria attramentaria.</title>
        <authorList>
            <person name="Patra A.K."/>
            <person name="Ho P.T."/>
            <person name="Jun S."/>
            <person name="Lee S.J."/>
            <person name="Kim Y."/>
            <person name="Won Y.J."/>
        </authorList>
    </citation>
    <scope>NUCLEOTIDE SEQUENCE [LARGE SCALE GENOMIC DNA]</scope>
    <source>
        <strain evidence="2">Wonlab-2016</strain>
    </source>
</reference>
<dbReference type="EMBL" id="JACVVK020000059">
    <property type="protein sequence ID" value="KAK7497307.1"/>
    <property type="molecule type" value="Genomic_DNA"/>
</dbReference>